<evidence type="ECO:0000313" key="2">
    <source>
        <dbReference type="Proteomes" id="UP001152888"/>
    </source>
</evidence>
<organism evidence="1 2">
    <name type="scientific">Acanthoscelides obtectus</name>
    <name type="common">Bean weevil</name>
    <name type="synonym">Bruchus obtectus</name>
    <dbReference type="NCBI Taxonomy" id="200917"/>
    <lineage>
        <taxon>Eukaryota</taxon>
        <taxon>Metazoa</taxon>
        <taxon>Ecdysozoa</taxon>
        <taxon>Arthropoda</taxon>
        <taxon>Hexapoda</taxon>
        <taxon>Insecta</taxon>
        <taxon>Pterygota</taxon>
        <taxon>Neoptera</taxon>
        <taxon>Endopterygota</taxon>
        <taxon>Coleoptera</taxon>
        <taxon>Polyphaga</taxon>
        <taxon>Cucujiformia</taxon>
        <taxon>Chrysomeloidea</taxon>
        <taxon>Chrysomelidae</taxon>
        <taxon>Bruchinae</taxon>
        <taxon>Bruchini</taxon>
        <taxon>Acanthoscelides</taxon>
    </lineage>
</organism>
<name>A0A9P0PVF5_ACAOB</name>
<comment type="caution">
    <text evidence="1">The sequence shown here is derived from an EMBL/GenBank/DDBJ whole genome shotgun (WGS) entry which is preliminary data.</text>
</comment>
<proteinExistence type="predicted"/>
<reference evidence="1" key="1">
    <citation type="submission" date="2022-03" db="EMBL/GenBank/DDBJ databases">
        <authorList>
            <person name="Sayadi A."/>
        </authorList>
    </citation>
    <scope>NUCLEOTIDE SEQUENCE</scope>
</reference>
<dbReference type="EMBL" id="CAKOFQ010007336">
    <property type="protein sequence ID" value="CAH1998621.1"/>
    <property type="molecule type" value="Genomic_DNA"/>
</dbReference>
<evidence type="ECO:0000313" key="1">
    <source>
        <dbReference type="EMBL" id="CAH1998621.1"/>
    </source>
</evidence>
<dbReference type="Proteomes" id="UP001152888">
    <property type="component" value="Unassembled WGS sequence"/>
</dbReference>
<accession>A0A9P0PVF5</accession>
<protein>
    <submittedName>
        <fullName evidence="1">Uncharacterized protein</fullName>
    </submittedName>
</protein>
<dbReference type="AlphaFoldDB" id="A0A9P0PVF5"/>
<gene>
    <name evidence="1" type="ORF">ACAOBT_LOCUS24491</name>
</gene>
<sequence>MRNAIDAVRTKRTTFIRRQFPVGQVSWEKIQSKRSSFFGR</sequence>
<keyword evidence="2" id="KW-1185">Reference proteome</keyword>